<evidence type="ECO:0008006" key="6">
    <source>
        <dbReference type="Google" id="ProtNLM"/>
    </source>
</evidence>
<evidence type="ECO:0000313" key="3">
    <source>
        <dbReference type="Proteomes" id="UP000050792"/>
    </source>
</evidence>
<dbReference type="InterPro" id="IPR040371">
    <property type="entry name" value="RMC1"/>
</dbReference>
<keyword evidence="3" id="KW-1185">Reference proteome</keyword>
<evidence type="ECO:0000313" key="4">
    <source>
        <dbReference type="WBParaSite" id="SRDH1_6330.10"/>
    </source>
</evidence>
<name>A0AA85FUW5_9TREM</name>
<protein>
    <recommendedName>
        <fullName evidence="6">Mic1 domain-containing protein</fullName>
    </recommendedName>
</protein>
<sequence length="666" mass="76227">MCLKKHPAFVYAECFLSTPSLQYFQITSFISIFYGFSYHSIDDQGEVLSIKFSENNRILGIQRTHRSVDFLNFQANCPGGLQYSQECKNKSALLLGFVWCSNYEVLFVTNEQLELYQALPEKNILRLNSCLPLNTCWFLWNPETHICITSDPEKKLHMFQLKTPGTITKGPKFLSPTSVGANGDTTSIEQKHCFLTLLYDDLYFCTIRYVKLYNEQNLTRTISFYTLKIEGPIALAHLVILDYQGPVSFSVLDNLFMVHYQSRKVTSVFDIALNGTVHNVIHHTPILRDISIAPFNLFSKIIPSLSANLDAQIPIDLYSANWIIHLCGVVIDNSLGCSWLLCVNNMVFPKIVANHNLVVDFLLHRSSGKSVLLEYCSKLVVDSIEEVTANVDKPVNYKFDGYGLNQRLDQFAFVFKRICEVSYCGTNVTSKLLSDSDRKAPSASAPSCHCSTVKTISKGLYAGSLTFYIISQSEIYSHLFLKNQGVERLEVRKLFRSILIEYIRIFSEHDICVDHCFYEMLVNLTVRMGDYTQLSFYIQSRLLADSKATALQLLSLESIYPAAGQLGIDMLKRLNTCNSELFDALLIKGRPLEALRFARLHRSENIIDMENVRNYLDAIQEIEDYMELYCNHHFLKENSMCMESYWNSDECRKYCTEHFSDLFPST</sequence>
<evidence type="ECO:0000259" key="2">
    <source>
        <dbReference type="Pfam" id="PF21029"/>
    </source>
</evidence>
<accession>A0AA85FUW5</accession>
<dbReference type="GO" id="GO:0035658">
    <property type="term" value="C:Mon1-Ccz1 complex"/>
    <property type="evidence" value="ECO:0007669"/>
    <property type="project" value="InterPro"/>
</dbReference>
<dbReference type="WBParaSite" id="SRDH1_6330.7">
    <property type="protein sequence ID" value="SRDH1_6330.7"/>
    <property type="gene ID" value="SRDH1_6330"/>
</dbReference>
<dbReference type="GO" id="GO:0005765">
    <property type="term" value="C:lysosomal membrane"/>
    <property type="evidence" value="ECO:0007669"/>
    <property type="project" value="TreeGrafter"/>
</dbReference>
<dbReference type="Proteomes" id="UP000050792">
    <property type="component" value="Unassembled WGS sequence"/>
</dbReference>
<dbReference type="GO" id="GO:0010506">
    <property type="term" value="P:regulation of autophagy"/>
    <property type="evidence" value="ECO:0007669"/>
    <property type="project" value="InterPro"/>
</dbReference>
<reference evidence="4 5" key="2">
    <citation type="submission" date="2023-11" db="UniProtKB">
        <authorList>
            <consortium name="WormBaseParasite"/>
        </authorList>
    </citation>
    <scope>IDENTIFICATION</scope>
</reference>
<dbReference type="InterPro" id="IPR009755">
    <property type="entry name" value="RMC1_C"/>
</dbReference>
<dbReference type="WBParaSite" id="SRDH1_6330.10">
    <property type="protein sequence ID" value="SRDH1_6330.10"/>
    <property type="gene ID" value="SRDH1_6330"/>
</dbReference>
<dbReference type="PANTHER" id="PTHR12897">
    <property type="entry name" value="COLON CANCER-ASSOCIATED PROTEIN MIC1"/>
    <property type="match status" value="1"/>
</dbReference>
<dbReference type="InterPro" id="IPR049040">
    <property type="entry name" value="RMC1_N"/>
</dbReference>
<dbReference type="GO" id="GO:0031902">
    <property type="term" value="C:late endosome membrane"/>
    <property type="evidence" value="ECO:0007669"/>
    <property type="project" value="TreeGrafter"/>
</dbReference>
<dbReference type="AlphaFoldDB" id="A0AA85FUW5"/>
<feature type="domain" description="Mic1" evidence="1">
    <location>
        <begin position="446"/>
        <end position="639"/>
    </location>
</feature>
<proteinExistence type="predicted"/>
<organism evidence="3 5">
    <name type="scientific">Schistosoma rodhaini</name>
    <dbReference type="NCBI Taxonomy" id="6188"/>
    <lineage>
        <taxon>Eukaryota</taxon>
        <taxon>Metazoa</taxon>
        <taxon>Spiralia</taxon>
        <taxon>Lophotrochozoa</taxon>
        <taxon>Platyhelminthes</taxon>
        <taxon>Trematoda</taxon>
        <taxon>Digenea</taxon>
        <taxon>Strigeidida</taxon>
        <taxon>Schistosomatoidea</taxon>
        <taxon>Schistosomatidae</taxon>
        <taxon>Schistosoma</taxon>
    </lineage>
</organism>
<dbReference type="PANTHER" id="PTHR12897:SF4">
    <property type="entry name" value="REGULATOR OF MON1-CCZ1 COMPLEX"/>
    <property type="match status" value="1"/>
</dbReference>
<dbReference type="Pfam" id="PF07035">
    <property type="entry name" value="RMC1_C"/>
    <property type="match status" value="1"/>
</dbReference>
<evidence type="ECO:0000313" key="5">
    <source>
        <dbReference type="WBParaSite" id="SRDH1_6330.7"/>
    </source>
</evidence>
<reference evidence="3" key="1">
    <citation type="submission" date="2022-06" db="EMBL/GenBank/DDBJ databases">
        <authorList>
            <person name="Berger JAMES D."/>
            <person name="Berger JAMES D."/>
        </authorList>
    </citation>
    <scope>NUCLEOTIDE SEQUENCE [LARGE SCALE GENOMIC DNA]</scope>
</reference>
<evidence type="ECO:0000259" key="1">
    <source>
        <dbReference type="Pfam" id="PF07035"/>
    </source>
</evidence>
<dbReference type="Pfam" id="PF21029">
    <property type="entry name" value="RMC1_N"/>
    <property type="match status" value="1"/>
</dbReference>
<feature type="domain" description="Regulator of MON1-CCZ1 complex N-terminal" evidence="2">
    <location>
        <begin position="40"/>
        <end position="124"/>
    </location>
</feature>